<dbReference type="OrthoDB" id="10472626at2759"/>
<gene>
    <name evidence="2" type="ORF">XA68_10366</name>
</gene>
<feature type="signal peptide" evidence="1">
    <location>
        <begin position="1"/>
        <end position="15"/>
    </location>
</feature>
<reference evidence="2 3" key="2">
    <citation type="journal article" date="2017" name="Sci. Rep.">
        <title>Ant-infecting Ophiocordyceps genomes reveal a high diversity of potential behavioral manipulation genes and a possible major role for enterotoxins.</title>
        <authorList>
            <person name="de Bekker C."/>
            <person name="Ohm R.A."/>
            <person name="Evans H.C."/>
            <person name="Brachmann A."/>
            <person name="Hughes D.P."/>
        </authorList>
    </citation>
    <scope>NUCLEOTIDE SEQUENCE [LARGE SCALE GENOMIC DNA]</scope>
    <source>
        <strain evidence="2 3">SC16a</strain>
    </source>
</reference>
<reference evidence="2 3" key="1">
    <citation type="journal article" date="2015" name="BMC Genomics">
        <title>Gene expression during zombie ant biting behavior reflects the complexity underlying fungal parasitic behavioral manipulation.</title>
        <authorList>
            <person name="de Bekker C."/>
            <person name="Ohm R.A."/>
            <person name="Loreto R.G."/>
            <person name="Sebastian A."/>
            <person name="Albert I."/>
            <person name="Merrow M."/>
            <person name="Brachmann A."/>
            <person name="Hughes D.P."/>
        </authorList>
    </citation>
    <scope>NUCLEOTIDE SEQUENCE [LARGE SCALE GENOMIC DNA]</scope>
    <source>
        <strain evidence="2 3">SC16a</strain>
    </source>
</reference>
<evidence type="ECO:0008006" key="4">
    <source>
        <dbReference type="Google" id="ProtNLM"/>
    </source>
</evidence>
<evidence type="ECO:0000313" key="2">
    <source>
        <dbReference type="EMBL" id="PFH55209.1"/>
    </source>
</evidence>
<keyword evidence="1" id="KW-0732">Signal</keyword>
<dbReference type="EMBL" id="LAZP02001088">
    <property type="protein sequence ID" value="PFH55209.1"/>
    <property type="molecule type" value="Genomic_DNA"/>
</dbReference>
<proteinExistence type="predicted"/>
<feature type="chain" id="PRO_5012450973" description="Secreted protein" evidence="1">
    <location>
        <begin position="16"/>
        <end position="107"/>
    </location>
</feature>
<organism evidence="2 3">
    <name type="scientific">Ophiocordyceps unilateralis</name>
    <name type="common">Zombie-ant fungus</name>
    <name type="synonym">Torrubia unilateralis</name>
    <dbReference type="NCBI Taxonomy" id="268505"/>
    <lineage>
        <taxon>Eukaryota</taxon>
        <taxon>Fungi</taxon>
        <taxon>Dikarya</taxon>
        <taxon>Ascomycota</taxon>
        <taxon>Pezizomycotina</taxon>
        <taxon>Sordariomycetes</taxon>
        <taxon>Hypocreomycetidae</taxon>
        <taxon>Hypocreales</taxon>
        <taxon>Ophiocordycipitaceae</taxon>
        <taxon>Ophiocordyceps</taxon>
    </lineage>
</organism>
<evidence type="ECO:0000256" key="1">
    <source>
        <dbReference type="SAM" id="SignalP"/>
    </source>
</evidence>
<dbReference type="Proteomes" id="UP000037136">
    <property type="component" value="Unassembled WGS sequence"/>
</dbReference>
<evidence type="ECO:0000313" key="3">
    <source>
        <dbReference type="Proteomes" id="UP000037136"/>
    </source>
</evidence>
<keyword evidence="3" id="KW-1185">Reference proteome</keyword>
<protein>
    <recommendedName>
        <fullName evidence="4">Secreted protein</fullName>
    </recommendedName>
</protein>
<comment type="caution">
    <text evidence="2">The sequence shown here is derived from an EMBL/GenBank/DDBJ whole genome shotgun (WGS) entry which is preliminary data.</text>
</comment>
<dbReference type="AlphaFoldDB" id="A0A2A9NZ71"/>
<name>A0A2A9NZ71_OPHUN</name>
<sequence>MLLGAAAVAVPLGSGVCGVGAPWRPLLMAQLKLLVSRGRGRASSVTLASSPRPKPQPALTRHLAHRPLLVAPTTRRLALPFFYPPTPLAQPSDPSRTFFFVQSPVLP</sequence>
<accession>A0A2A9NZ71</accession>